<dbReference type="PANTHER" id="PTHR44196">
    <property type="entry name" value="DEHYDROGENASE/REDUCTASE SDR FAMILY MEMBER 7B"/>
    <property type="match status" value="1"/>
</dbReference>
<reference evidence="3" key="1">
    <citation type="submission" date="2022-12" db="EMBL/GenBank/DDBJ databases">
        <title>Marinomonas 15G1-11 sp. nov, isolated from marine algae.</title>
        <authorList>
            <person name="Butt M."/>
            <person name="Choi D.G."/>
            <person name="Kim J.M."/>
            <person name="Lee J.K."/>
            <person name="Baek J.H."/>
            <person name="Jeon C.O."/>
        </authorList>
    </citation>
    <scope>NUCLEOTIDE SEQUENCE</scope>
    <source>
        <strain evidence="3">15G1-11</strain>
    </source>
</reference>
<gene>
    <name evidence="3" type="ORF">O1D97_06505</name>
</gene>
<organism evidence="3 4">
    <name type="scientific">Marinomonas phaeophyticola</name>
    <dbReference type="NCBI Taxonomy" id="3004091"/>
    <lineage>
        <taxon>Bacteria</taxon>
        <taxon>Pseudomonadati</taxon>
        <taxon>Pseudomonadota</taxon>
        <taxon>Gammaproteobacteria</taxon>
        <taxon>Oceanospirillales</taxon>
        <taxon>Oceanospirillaceae</taxon>
        <taxon>Marinomonas</taxon>
    </lineage>
</organism>
<comment type="caution">
    <text evidence="3">The sequence shown here is derived from an EMBL/GenBank/DDBJ whole genome shotgun (WGS) entry which is preliminary data.</text>
</comment>
<dbReference type="Proteomes" id="UP001149719">
    <property type="component" value="Unassembled WGS sequence"/>
</dbReference>
<sequence length="250" mass="28257">MRSKTHQIQNETIWITGGSSGIGYALVERLAKHNKVIVSARNQSMLQEMANTIENVSFVVFDVADKTQIHRVTEELKQTTRHIDRAILNAGHCEYLDIDNPDWDIMERMIAVNYLGMVHSLQACLPLLKNASKPHLIGISSQVISAPFTQAEGYGASKAAIRYWLDALRVDLARFNIDVTSIMPGFVDTPLTQKNTFNMPFLMDSAQAADRIITAMADRCFSCSFPKRLSSMLWIARKMPRLWLQLQQSK</sequence>
<accession>A0ABT4JSV4</accession>
<dbReference type="Pfam" id="PF00106">
    <property type="entry name" value="adh_short"/>
    <property type="match status" value="1"/>
</dbReference>
<evidence type="ECO:0000256" key="1">
    <source>
        <dbReference type="ARBA" id="ARBA00006484"/>
    </source>
</evidence>
<dbReference type="Gene3D" id="3.40.50.720">
    <property type="entry name" value="NAD(P)-binding Rossmann-like Domain"/>
    <property type="match status" value="1"/>
</dbReference>
<evidence type="ECO:0000313" key="3">
    <source>
        <dbReference type="EMBL" id="MCZ2721305.1"/>
    </source>
</evidence>
<name>A0ABT4JSV4_9GAMM</name>
<evidence type="ECO:0000256" key="2">
    <source>
        <dbReference type="ARBA" id="ARBA00023002"/>
    </source>
</evidence>
<dbReference type="PROSITE" id="PS00061">
    <property type="entry name" value="ADH_SHORT"/>
    <property type="match status" value="1"/>
</dbReference>
<dbReference type="SUPFAM" id="SSF51735">
    <property type="entry name" value="NAD(P)-binding Rossmann-fold domains"/>
    <property type="match status" value="1"/>
</dbReference>
<dbReference type="InterPro" id="IPR020904">
    <property type="entry name" value="Sc_DH/Rdtase_CS"/>
</dbReference>
<protein>
    <submittedName>
        <fullName evidence="3">SDR family NAD(P)-dependent oxidoreductase</fullName>
    </submittedName>
</protein>
<evidence type="ECO:0000313" key="4">
    <source>
        <dbReference type="Proteomes" id="UP001149719"/>
    </source>
</evidence>
<keyword evidence="4" id="KW-1185">Reference proteome</keyword>
<dbReference type="InterPro" id="IPR036291">
    <property type="entry name" value="NAD(P)-bd_dom_sf"/>
</dbReference>
<proteinExistence type="inferred from homology"/>
<comment type="similarity">
    <text evidence="1">Belongs to the short-chain dehydrogenases/reductases (SDR) family.</text>
</comment>
<keyword evidence="2" id="KW-0560">Oxidoreductase</keyword>
<dbReference type="InterPro" id="IPR002347">
    <property type="entry name" value="SDR_fam"/>
</dbReference>
<dbReference type="PRINTS" id="PR00081">
    <property type="entry name" value="GDHRDH"/>
</dbReference>
<dbReference type="EMBL" id="JAPUBN010000013">
    <property type="protein sequence ID" value="MCZ2721305.1"/>
    <property type="molecule type" value="Genomic_DNA"/>
</dbReference>
<dbReference type="PANTHER" id="PTHR44196:SF1">
    <property type="entry name" value="DEHYDROGENASE_REDUCTASE SDR FAMILY MEMBER 7B"/>
    <property type="match status" value="1"/>
</dbReference>
<dbReference type="RefSeq" id="WP_269123972.1">
    <property type="nucleotide sequence ID" value="NZ_JAPUBN010000013.1"/>
</dbReference>